<keyword evidence="20" id="KW-1185">Reference proteome</keyword>
<dbReference type="FunFam" id="3.40.630.30:FF:000002">
    <property type="entry name" value="Histone acetyltransferase"/>
    <property type="match status" value="1"/>
</dbReference>
<dbReference type="GO" id="GO:0006355">
    <property type="term" value="P:regulation of DNA-templated transcription"/>
    <property type="evidence" value="ECO:0007669"/>
    <property type="project" value="InterPro"/>
</dbReference>
<dbReference type="SUPFAM" id="SSF54160">
    <property type="entry name" value="Chromo domain-like"/>
    <property type="match status" value="1"/>
</dbReference>
<dbReference type="Proteomes" id="UP000663829">
    <property type="component" value="Unassembled WGS sequence"/>
</dbReference>
<dbReference type="GO" id="GO:0000724">
    <property type="term" value="P:double-strand break repair via homologous recombination"/>
    <property type="evidence" value="ECO:0007669"/>
    <property type="project" value="TreeGrafter"/>
</dbReference>
<dbReference type="EC" id="2.3.1.48" evidence="3"/>
<dbReference type="InterPro" id="IPR002717">
    <property type="entry name" value="HAT_MYST-type"/>
</dbReference>
<keyword evidence="14" id="KW-0012">Acyltransferase</keyword>
<evidence type="ECO:0000256" key="12">
    <source>
        <dbReference type="ARBA" id="ARBA00023204"/>
    </source>
</evidence>
<comment type="similarity">
    <text evidence="2">Belongs to the MYST (SAS/MOZ) family.</text>
</comment>
<feature type="compositionally biased region" description="Polar residues" evidence="16">
    <location>
        <begin position="222"/>
        <end position="252"/>
    </location>
</feature>
<evidence type="ECO:0000256" key="5">
    <source>
        <dbReference type="ARBA" id="ARBA00022723"/>
    </source>
</evidence>
<comment type="subcellular location">
    <subcellularLocation>
        <location evidence="1">Nucleus</location>
    </subcellularLocation>
</comment>
<evidence type="ECO:0000256" key="3">
    <source>
        <dbReference type="ARBA" id="ARBA00013184"/>
    </source>
</evidence>
<evidence type="ECO:0000256" key="7">
    <source>
        <dbReference type="ARBA" id="ARBA00022771"/>
    </source>
</evidence>
<dbReference type="GO" id="GO:0035267">
    <property type="term" value="C:NuA4 histone acetyltransferase complex"/>
    <property type="evidence" value="ECO:0007669"/>
    <property type="project" value="TreeGrafter"/>
</dbReference>
<evidence type="ECO:0000256" key="11">
    <source>
        <dbReference type="ARBA" id="ARBA00023163"/>
    </source>
</evidence>
<dbReference type="Pfam" id="PF17772">
    <property type="entry name" value="zf-MYST"/>
    <property type="match status" value="1"/>
</dbReference>
<feature type="region of interest" description="Disordered" evidence="16">
    <location>
        <begin position="222"/>
        <end position="253"/>
    </location>
</feature>
<evidence type="ECO:0000256" key="14">
    <source>
        <dbReference type="ARBA" id="ARBA00023315"/>
    </source>
</evidence>
<dbReference type="InterPro" id="IPR016181">
    <property type="entry name" value="Acyl_CoA_acyltransferase"/>
</dbReference>
<dbReference type="SMART" id="SM00298">
    <property type="entry name" value="CHROMO"/>
    <property type="match status" value="1"/>
</dbReference>
<keyword evidence="7" id="KW-0863">Zinc-finger</keyword>
<dbReference type="GO" id="GO:0005634">
    <property type="term" value="C:nucleus"/>
    <property type="evidence" value="ECO:0007669"/>
    <property type="project" value="UniProtKB-SubCell"/>
</dbReference>
<dbReference type="EMBL" id="CAJOBC010002025">
    <property type="protein sequence ID" value="CAF3711401.1"/>
    <property type="molecule type" value="Genomic_DNA"/>
</dbReference>
<proteinExistence type="inferred from homology"/>
<keyword evidence="11" id="KW-0804">Transcription</keyword>
<dbReference type="PANTHER" id="PTHR10615:SF219">
    <property type="entry name" value="HISTONE ACETYLTRANSFERASE KAT5"/>
    <property type="match status" value="1"/>
</dbReference>
<keyword evidence="10" id="KW-0805">Transcription regulation</keyword>
<protein>
    <recommendedName>
        <fullName evidence="3">histone acetyltransferase</fullName>
        <ecNumber evidence="3">2.3.1.48</ecNumber>
    </recommendedName>
</protein>
<dbReference type="AlphaFoldDB" id="A0A814C0H4"/>
<evidence type="ECO:0000313" key="20">
    <source>
        <dbReference type="Proteomes" id="UP000663829"/>
    </source>
</evidence>
<evidence type="ECO:0000256" key="1">
    <source>
        <dbReference type="ARBA" id="ARBA00004123"/>
    </source>
</evidence>
<evidence type="ECO:0000256" key="4">
    <source>
        <dbReference type="ARBA" id="ARBA00022679"/>
    </source>
</evidence>
<dbReference type="Pfam" id="PF11717">
    <property type="entry name" value="Tudor-knot"/>
    <property type="match status" value="1"/>
</dbReference>
<dbReference type="FunFam" id="3.30.60.60:FF:000001">
    <property type="entry name" value="Histone acetyltransferase"/>
    <property type="match status" value="1"/>
</dbReference>
<evidence type="ECO:0000259" key="17">
    <source>
        <dbReference type="PROSITE" id="PS51726"/>
    </source>
</evidence>
<evidence type="ECO:0000313" key="19">
    <source>
        <dbReference type="EMBL" id="CAF3711401.1"/>
    </source>
</evidence>
<dbReference type="InterPro" id="IPR040706">
    <property type="entry name" value="Zf-MYST"/>
</dbReference>
<dbReference type="GO" id="GO:0003682">
    <property type="term" value="F:chromatin binding"/>
    <property type="evidence" value="ECO:0007669"/>
    <property type="project" value="UniProtKB-ARBA"/>
</dbReference>
<evidence type="ECO:0000256" key="8">
    <source>
        <dbReference type="ARBA" id="ARBA00022833"/>
    </source>
</evidence>
<evidence type="ECO:0000256" key="6">
    <source>
        <dbReference type="ARBA" id="ARBA00022763"/>
    </source>
</evidence>
<dbReference type="InterPro" id="IPR016197">
    <property type="entry name" value="Chromo-like_dom_sf"/>
</dbReference>
<feature type="active site" description="Proton donor/acceptor" evidence="15">
    <location>
        <position position="454"/>
    </location>
</feature>
<comment type="caution">
    <text evidence="18">The sequence shown here is derived from an EMBL/GenBank/DDBJ whole genome shotgun (WGS) entry which is preliminary data.</text>
</comment>
<dbReference type="InterPro" id="IPR025995">
    <property type="entry name" value="Tudor-knot"/>
</dbReference>
<evidence type="ECO:0000256" key="13">
    <source>
        <dbReference type="ARBA" id="ARBA00023242"/>
    </source>
</evidence>
<dbReference type="PROSITE" id="PS51726">
    <property type="entry name" value="MYST_HAT"/>
    <property type="match status" value="1"/>
</dbReference>
<reference evidence="18" key="1">
    <citation type="submission" date="2021-02" db="EMBL/GenBank/DDBJ databases">
        <authorList>
            <person name="Nowell W R."/>
        </authorList>
    </citation>
    <scope>NUCLEOTIDE SEQUENCE</scope>
</reference>
<evidence type="ECO:0000256" key="10">
    <source>
        <dbReference type="ARBA" id="ARBA00023015"/>
    </source>
</evidence>
<evidence type="ECO:0000256" key="9">
    <source>
        <dbReference type="ARBA" id="ARBA00022990"/>
    </source>
</evidence>
<dbReference type="Gene3D" id="3.30.60.60">
    <property type="entry name" value="N-acetyl transferase-like"/>
    <property type="match status" value="1"/>
</dbReference>
<dbReference type="GO" id="GO:0046972">
    <property type="term" value="F:histone H4K16 acetyltransferase activity"/>
    <property type="evidence" value="ECO:0007669"/>
    <property type="project" value="TreeGrafter"/>
</dbReference>
<dbReference type="EMBL" id="CAJNOQ010002025">
    <property type="protein sequence ID" value="CAF0933830.1"/>
    <property type="molecule type" value="Genomic_DNA"/>
</dbReference>
<accession>A0A814C0H4</accession>
<keyword evidence="6" id="KW-0227">DNA damage</keyword>
<dbReference type="SUPFAM" id="SSF55729">
    <property type="entry name" value="Acyl-CoA N-acyltransferases (Nat)"/>
    <property type="match status" value="1"/>
</dbReference>
<dbReference type="OrthoDB" id="787137at2759"/>
<dbReference type="PANTHER" id="PTHR10615">
    <property type="entry name" value="HISTONE ACETYLTRANSFERASE"/>
    <property type="match status" value="1"/>
</dbReference>
<dbReference type="InterPro" id="IPR036388">
    <property type="entry name" value="WH-like_DNA-bd_sf"/>
</dbReference>
<organism evidence="18 20">
    <name type="scientific">Didymodactylos carnosus</name>
    <dbReference type="NCBI Taxonomy" id="1234261"/>
    <lineage>
        <taxon>Eukaryota</taxon>
        <taxon>Metazoa</taxon>
        <taxon>Spiralia</taxon>
        <taxon>Gnathifera</taxon>
        <taxon>Rotifera</taxon>
        <taxon>Eurotatoria</taxon>
        <taxon>Bdelloidea</taxon>
        <taxon>Philodinida</taxon>
        <taxon>Philodinidae</taxon>
        <taxon>Didymodactylos</taxon>
    </lineage>
</organism>
<name>A0A814C0H4_9BILA</name>
<sequence length="1204" mass="140227">MSFYNLAQVPGLQLPWFWRATGNLLPAKREPWEPQKYMNTTELSRVFSIVPQSFKPKSPLNSWSPSCISPLTVEQFGHGRCKRGNDSLTAYLVCSEFKPKVSEGCRVPVLMDIQKAYVPAEIVSTRELNGIREYYIHYVNFNRRLDEWVTDEKMNLKELCLPTTAANTINETTTVTITTTTQEVTTLISPPQTPLVRTNSSHALESQTPTIILTDGADLMSNQSQNGDSSAARTNDTSGNPLPSINNTSSTYGGTGARGNGHYGAVHQITKVKNINCIHLGRYYIKPWYFSPYPEARIDSFLSDITFCPVVYICEFCLKYCKDLTALKRHRTKCTIIHPPGNEVYRNGTISFFEIDGRKNKSYAHNLCLLAKLFLDHKTLFYDTDPFMFYILTEFDNQGFHIVGYFSKDKESSEDYNLSCILTLPPYQKKGYGHFMIEFSYTLSKLENKIGTPEKPLSDLGLLSYRRYWSEAIMEALLNVQTKEGEEYPALSINELSELTSIKKDDVMAALQNMSIIRYQQGSYILSVTKDVYATYQSKRRARVDPKCLMWQPAKMPSLFEHLPDETLLDLFSYLKPCQVIQIFFDLNYRLNRTLASYRRDVRLAKLSLHEFEHVYCGQILPQFYSTIRTLRLNNQYTLGLLCKEFEKIFKLDYFICLKHLSFDHIDAETLEAFLWRIRELKGLDILEITIDNEQNKKLPLEFDQFLCGKLLTNDTCFRTLSINMSNYGFNLEKVGTVEKVKDCPNIVNLTIRIQSLKDLYILFDHLPNIECLNIELSANIAITNIKYEYPFDRLYWKVRYLKQFHLSIISQVYRQDSFIEFDLINNIVGNLANVPLEYFRFSLSHTFTSFDRTITISNKLFLDYLNGVIWEQLLKKLQKLTRFELNIEYHSIRSWFASNEQMHYEFSQYSIKNETFSSDYWLHKGWYVNYCRTSSQLILYTLPCQSNSLSRTIPCIQNELSNNNLRFVSHPRVTELHLSQTEKQAEYLAFSLLIEKYPNIQTLSFKDYIPFVFPTSSTPTVTITLPIKKEESKQQKLKTTNTQKVIYRKIRSIYFDYYCTDYLYFKSLLLLLPNLSILRINMRIFDFKPLEEEEDFIKVLNGLKDVQLNQVNVNDIEMILRLFSTVHYLQIITDQGFYLEHIENLLKNLKDIKYFQIKSTVATVCRNGTFQLNDLIPPINKILPTGRSRVDHILDSNKHDVIN</sequence>
<keyword evidence="4" id="KW-0808">Transferase</keyword>
<keyword evidence="12" id="KW-0234">DNA repair</keyword>
<dbReference type="Gene3D" id="3.40.630.30">
    <property type="match status" value="1"/>
</dbReference>
<evidence type="ECO:0000256" key="2">
    <source>
        <dbReference type="ARBA" id="ARBA00010107"/>
    </source>
</evidence>
<dbReference type="Pfam" id="PF01853">
    <property type="entry name" value="MOZ_SAS"/>
    <property type="match status" value="1"/>
</dbReference>
<evidence type="ECO:0000313" key="18">
    <source>
        <dbReference type="EMBL" id="CAF0933830.1"/>
    </source>
</evidence>
<dbReference type="InterPro" id="IPR050603">
    <property type="entry name" value="MYST_HAT"/>
</dbReference>
<feature type="domain" description="MYST-type HAT" evidence="17">
    <location>
        <begin position="270"/>
        <end position="553"/>
    </location>
</feature>
<dbReference type="Gene3D" id="1.10.10.10">
    <property type="entry name" value="Winged helix-like DNA-binding domain superfamily/Winged helix DNA-binding domain"/>
    <property type="match status" value="1"/>
</dbReference>
<dbReference type="FunFam" id="1.10.10.10:FF:000022">
    <property type="entry name" value="Histone acetyltransferase"/>
    <property type="match status" value="1"/>
</dbReference>
<evidence type="ECO:0000256" key="15">
    <source>
        <dbReference type="PIRSR" id="PIRSR602717-51"/>
    </source>
</evidence>
<dbReference type="Gene3D" id="2.30.30.140">
    <property type="match status" value="1"/>
</dbReference>
<keyword evidence="9" id="KW-0007">Acetylation</keyword>
<keyword evidence="5" id="KW-0479">Metal-binding</keyword>
<dbReference type="FunFam" id="2.30.30.140:FF:000013">
    <property type="entry name" value="Histone acetyltransferase"/>
    <property type="match status" value="1"/>
</dbReference>
<dbReference type="GO" id="GO:0008270">
    <property type="term" value="F:zinc ion binding"/>
    <property type="evidence" value="ECO:0007669"/>
    <property type="project" value="UniProtKB-KW"/>
</dbReference>
<evidence type="ECO:0000256" key="16">
    <source>
        <dbReference type="SAM" id="MobiDB-lite"/>
    </source>
</evidence>
<keyword evidence="13" id="KW-0539">Nucleus</keyword>
<dbReference type="InterPro" id="IPR000953">
    <property type="entry name" value="Chromo/chromo_shadow_dom"/>
</dbReference>
<dbReference type="Proteomes" id="UP000681722">
    <property type="component" value="Unassembled WGS sequence"/>
</dbReference>
<gene>
    <name evidence="18" type="ORF">GPM918_LOCUS10332</name>
    <name evidence="19" type="ORF">SRO942_LOCUS10333</name>
</gene>
<keyword evidence="8" id="KW-0862">Zinc</keyword>